<dbReference type="Proteomes" id="UP001497516">
    <property type="component" value="Chromosome 4"/>
</dbReference>
<dbReference type="AlphaFoldDB" id="A0AAV2ECY0"/>
<reference evidence="2 3" key="1">
    <citation type="submission" date="2024-04" db="EMBL/GenBank/DDBJ databases">
        <authorList>
            <person name="Fracassetti M."/>
        </authorList>
    </citation>
    <scope>NUCLEOTIDE SEQUENCE [LARGE SCALE GENOMIC DNA]</scope>
</reference>
<protein>
    <recommendedName>
        <fullName evidence="1">Retrotransposon Copia-like N-terminal domain-containing protein</fullName>
    </recommendedName>
</protein>
<evidence type="ECO:0000259" key="1">
    <source>
        <dbReference type="Pfam" id="PF14244"/>
    </source>
</evidence>
<dbReference type="PANTHER" id="PTHR37610">
    <property type="entry name" value="CCHC-TYPE DOMAIN-CONTAINING PROTEIN"/>
    <property type="match status" value="1"/>
</dbReference>
<organism evidence="2 3">
    <name type="scientific">Linum trigynum</name>
    <dbReference type="NCBI Taxonomy" id="586398"/>
    <lineage>
        <taxon>Eukaryota</taxon>
        <taxon>Viridiplantae</taxon>
        <taxon>Streptophyta</taxon>
        <taxon>Embryophyta</taxon>
        <taxon>Tracheophyta</taxon>
        <taxon>Spermatophyta</taxon>
        <taxon>Magnoliopsida</taxon>
        <taxon>eudicotyledons</taxon>
        <taxon>Gunneridae</taxon>
        <taxon>Pentapetalae</taxon>
        <taxon>rosids</taxon>
        <taxon>fabids</taxon>
        <taxon>Malpighiales</taxon>
        <taxon>Linaceae</taxon>
        <taxon>Linum</taxon>
    </lineage>
</organism>
<gene>
    <name evidence="2" type="ORF">LTRI10_LOCUS24818</name>
</gene>
<dbReference type="PANTHER" id="PTHR37610:SF97">
    <property type="entry name" value="RETROTRANSPOSON GAG DOMAIN-CONTAINING PROTEIN"/>
    <property type="match status" value="1"/>
</dbReference>
<name>A0AAV2ECY0_9ROSI</name>
<dbReference type="EMBL" id="OZ034817">
    <property type="protein sequence ID" value="CAL1383552.1"/>
    <property type="molecule type" value="Genomic_DNA"/>
</dbReference>
<sequence>MAIGNESSAESTLQMGANKNLGGGSNDALPPVFQLPLSDSPGQMLLGDALTSSNYGEWGLDMKDALLTKNKFSFVDGTLLKPTDIVHRAAWVCCDAMVKGWPKTAMDKEIRTSVRFADTSRTIWVDLHSRFGQGNASRAYELLRLVSLLQQEKSYVSTFYTKLQSYWEESTAIMPSPSYTCGLCTCNVSLHISEQQDHNQLFDFLMRLDDAFSAMRTQVLAMRQTINLVEVFNIAINEEQQRLITQSRKPTSEVDVFAARDDGDRGQ</sequence>
<accession>A0AAV2ECY0</accession>
<keyword evidence="3" id="KW-1185">Reference proteome</keyword>
<proteinExistence type="predicted"/>
<feature type="domain" description="Retrotransposon Copia-like N-terminal" evidence="1">
    <location>
        <begin position="38"/>
        <end position="82"/>
    </location>
</feature>
<evidence type="ECO:0000313" key="2">
    <source>
        <dbReference type="EMBL" id="CAL1383552.1"/>
    </source>
</evidence>
<evidence type="ECO:0000313" key="3">
    <source>
        <dbReference type="Proteomes" id="UP001497516"/>
    </source>
</evidence>
<dbReference type="Pfam" id="PF14244">
    <property type="entry name" value="Retrotran_gag_3"/>
    <property type="match status" value="1"/>
</dbReference>
<dbReference type="InterPro" id="IPR029472">
    <property type="entry name" value="Copia-like_N"/>
</dbReference>